<name>A0A4V0NH95_SORCE</name>
<sequence length="40" mass="4339">MANLLGLASLAPDTELVVVADPCTMRVYTLRRSFVLSDLS</sequence>
<protein>
    <submittedName>
        <fullName evidence="1">Uncharacterized protein</fullName>
    </submittedName>
</protein>
<evidence type="ECO:0000313" key="1">
    <source>
        <dbReference type="EMBL" id="AUX35892.1"/>
    </source>
</evidence>
<accession>A0A4V0NH95</accession>
<gene>
    <name evidence="1" type="ORF">SOCE836_080940</name>
</gene>
<dbReference type="AlphaFoldDB" id="A0A4V0NH95"/>
<dbReference type="EMBL" id="CP012672">
    <property type="protein sequence ID" value="AUX35892.1"/>
    <property type="molecule type" value="Genomic_DNA"/>
</dbReference>
<reference evidence="1 2" key="1">
    <citation type="submission" date="2015-09" db="EMBL/GenBank/DDBJ databases">
        <title>Sorangium comparison.</title>
        <authorList>
            <person name="Zaburannyi N."/>
            <person name="Bunk B."/>
            <person name="Overmann J."/>
            <person name="Mueller R."/>
        </authorList>
    </citation>
    <scope>NUCLEOTIDE SEQUENCE [LARGE SCALE GENOMIC DNA]</scope>
    <source>
        <strain evidence="1 2">So ce836</strain>
    </source>
</reference>
<proteinExistence type="predicted"/>
<evidence type="ECO:0000313" key="2">
    <source>
        <dbReference type="Proteomes" id="UP000295497"/>
    </source>
</evidence>
<dbReference type="Proteomes" id="UP000295497">
    <property type="component" value="Chromosome"/>
</dbReference>
<organism evidence="1 2">
    <name type="scientific">Sorangium cellulosum</name>
    <name type="common">Polyangium cellulosum</name>
    <dbReference type="NCBI Taxonomy" id="56"/>
    <lineage>
        <taxon>Bacteria</taxon>
        <taxon>Pseudomonadati</taxon>
        <taxon>Myxococcota</taxon>
        <taxon>Polyangia</taxon>
        <taxon>Polyangiales</taxon>
        <taxon>Polyangiaceae</taxon>
        <taxon>Sorangium</taxon>
    </lineage>
</organism>